<keyword evidence="3" id="KW-1185">Reference proteome</keyword>
<sequence>MLDFSIPIRSGINLKSGDRINRHEFSQNQREIDDNTTMPPYSQISAIGQDSMSDIL</sequence>
<organism evidence="2 3">
    <name type="scientific">Limnofasciculus baicalensis BBK-W-15</name>
    <dbReference type="NCBI Taxonomy" id="2699891"/>
    <lineage>
        <taxon>Bacteria</taxon>
        <taxon>Bacillati</taxon>
        <taxon>Cyanobacteriota</taxon>
        <taxon>Cyanophyceae</taxon>
        <taxon>Coleofasciculales</taxon>
        <taxon>Coleofasciculaceae</taxon>
        <taxon>Limnofasciculus</taxon>
        <taxon>Limnofasciculus baicalensis</taxon>
    </lineage>
</organism>
<dbReference type="Proteomes" id="UP001204953">
    <property type="component" value="Unassembled WGS sequence"/>
</dbReference>
<proteinExistence type="predicted"/>
<name>A0AAE3GX92_9CYAN</name>
<gene>
    <name evidence="2" type="ORF">NJ959_27620</name>
</gene>
<feature type="compositionally biased region" description="Polar residues" evidence="1">
    <location>
        <begin position="35"/>
        <end position="56"/>
    </location>
</feature>
<dbReference type="EMBL" id="JAMZMM010000508">
    <property type="protein sequence ID" value="MCP2732204.1"/>
    <property type="molecule type" value="Genomic_DNA"/>
</dbReference>
<dbReference type="RefSeq" id="WP_254014929.1">
    <property type="nucleotide sequence ID" value="NZ_JAMZMM010000508.1"/>
</dbReference>
<protein>
    <submittedName>
        <fullName evidence="2">Uncharacterized protein</fullName>
    </submittedName>
</protein>
<comment type="caution">
    <text evidence="2">The sequence shown here is derived from an EMBL/GenBank/DDBJ whole genome shotgun (WGS) entry which is preliminary data.</text>
</comment>
<feature type="region of interest" description="Disordered" evidence="1">
    <location>
        <begin position="26"/>
        <end position="56"/>
    </location>
</feature>
<evidence type="ECO:0000256" key="1">
    <source>
        <dbReference type="SAM" id="MobiDB-lite"/>
    </source>
</evidence>
<accession>A0AAE3GX92</accession>
<evidence type="ECO:0000313" key="3">
    <source>
        <dbReference type="Proteomes" id="UP001204953"/>
    </source>
</evidence>
<dbReference type="AlphaFoldDB" id="A0AAE3GX92"/>
<reference evidence="2" key="1">
    <citation type="submission" date="2022-06" db="EMBL/GenBank/DDBJ databases">
        <title>New cyanobacteria of genus Symplocastrum in benthos of Lake Baikal.</title>
        <authorList>
            <person name="Sorokovikova E."/>
            <person name="Tikhonova I."/>
            <person name="Krasnopeev A."/>
            <person name="Evseev P."/>
            <person name="Gladkikh A."/>
            <person name="Belykh O."/>
        </authorList>
    </citation>
    <scope>NUCLEOTIDE SEQUENCE</scope>
    <source>
        <strain evidence="2">BBK-W-15</strain>
    </source>
</reference>
<evidence type="ECO:0000313" key="2">
    <source>
        <dbReference type="EMBL" id="MCP2732204.1"/>
    </source>
</evidence>